<evidence type="ECO:0000256" key="4">
    <source>
        <dbReference type="ARBA" id="ARBA00022692"/>
    </source>
</evidence>
<keyword evidence="5" id="KW-0029">Amino-acid transport</keyword>
<dbReference type="InterPro" id="IPR004841">
    <property type="entry name" value="AA-permease/SLC12A_dom"/>
</dbReference>
<feature type="transmembrane region" description="Helical" evidence="9">
    <location>
        <begin position="490"/>
        <end position="511"/>
    </location>
</feature>
<feature type="transmembrane region" description="Helical" evidence="9">
    <location>
        <begin position="420"/>
        <end position="443"/>
    </location>
</feature>
<evidence type="ECO:0000256" key="1">
    <source>
        <dbReference type="ARBA" id="ARBA00004141"/>
    </source>
</evidence>
<dbReference type="EMBL" id="FM992690">
    <property type="protein sequence ID" value="CAX42907.1"/>
    <property type="molecule type" value="Genomic_DNA"/>
</dbReference>
<dbReference type="AlphaFoldDB" id="B9WDZ7"/>
<dbReference type="VEuPathDB" id="FungiDB:CD36_83940"/>
<reference evidence="12 13" key="1">
    <citation type="journal article" date="2009" name="Genome Res.">
        <title>Comparative genomics of the fungal pathogens Candida dubliniensis and Candida albicans.</title>
        <authorList>
            <person name="Jackson A.P."/>
            <person name="Gamble J.A."/>
            <person name="Yeomans T."/>
            <person name="Moran G.P."/>
            <person name="Saunders D."/>
            <person name="Harris D."/>
            <person name="Aslett M."/>
            <person name="Barrell J.F."/>
            <person name="Butler G."/>
            <person name="Citiulo F."/>
            <person name="Coleman D.C."/>
            <person name="de Groot P.W.J."/>
            <person name="Goodwin T.J."/>
            <person name="Quail M.A."/>
            <person name="McQuillan J."/>
            <person name="Munro C.A."/>
            <person name="Pain A."/>
            <person name="Poulter R.T."/>
            <person name="Rajandream M.A."/>
            <person name="Renauld H."/>
            <person name="Spiering M.J."/>
            <person name="Tivey A."/>
            <person name="Gow N.A.R."/>
            <person name="Barrell B."/>
            <person name="Sullivan D.J."/>
            <person name="Berriman M."/>
        </authorList>
    </citation>
    <scope>NUCLEOTIDE SEQUENCE [LARGE SCALE GENOMIC DNA]</scope>
    <source>
        <strain evidence="13">CD36 / ATCC MYA-646 / CBS 7987 / NCPF 3949 / NRRL Y-17841</strain>
    </source>
</reference>
<keyword evidence="3" id="KW-0813">Transport</keyword>
<dbReference type="CGD" id="CAL0000166099">
    <property type="gene designation" value="Cd36_83940"/>
</dbReference>
<dbReference type="FunFam" id="1.20.1740.10:FF:000001">
    <property type="entry name" value="Amino acid permease"/>
    <property type="match status" value="1"/>
</dbReference>
<organism evidence="12 13">
    <name type="scientific">Candida dubliniensis (strain CD36 / ATCC MYA-646 / CBS 7987 / NCPF 3949 / NRRL Y-17841)</name>
    <name type="common">Yeast</name>
    <dbReference type="NCBI Taxonomy" id="573826"/>
    <lineage>
        <taxon>Eukaryota</taxon>
        <taxon>Fungi</taxon>
        <taxon>Dikarya</taxon>
        <taxon>Ascomycota</taxon>
        <taxon>Saccharomycotina</taxon>
        <taxon>Pichiomycetes</taxon>
        <taxon>Debaryomycetaceae</taxon>
        <taxon>Candida/Lodderomyces clade</taxon>
        <taxon>Candida</taxon>
    </lineage>
</organism>
<evidence type="ECO:0000259" key="10">
    <source>
        <dbReference type="Pfam" id="PF00324"/>
    </source>
</evidence>
<feature type="transmembrane region" description="Helical" evidence="9">
    <location>
        <begin position="463"/>
        <end position="484"/>
    </location>
</feature>
<feature type="transmembrane region" description="Helical" evidence="9">
    <location>
        <begin position="271"/>
        <end position="294"/>
    </location>
</feature>
<evidence type="ECO:0000256" key="6">
    <source>
        <dbReference type="ARBA" id="ARBA00022989"/>
    </source>
</evidence>
<dbReference type="RefSeq" id="XP_002419314.1">
    <property type="nucleotide sequence ID" value="XM_002419269.1"/>
</dbReference>
<feature type="transmembrane region" description="Helical" evidence="9">
    <location>
        <begin position="134"/>
        <end position="155"/>
    </location>
</feature>
<dbReference type="Gene3D" id="1.20.1740.10">
    <property type="entry name" value="Amino acid/polyamine transporter I"/>
    <property type="match status" value="1"/>
</dbReference>
<evidence type="ECO:0000313" key="13">
    <source>
        <dbReference type="Proteomes" id="UP000002605"/>
    </source>
</evidence>
<evidence type="ECO:0000256" key="5">
    <source>
        <dbReference type="ARBA" id="ARBA00022970"/>
    </source>
</evidence>
<dbReference type="PROSITE" id="PS00218">
    <property type="entry name" value="AMINO_ACID_PERMEASE_1"/>
    <property type="match status" value="1"/>
</dbReference>
<protein>
    <submittedName>
        <fullName evidence="12">General amino-acid permease, putative</fullName>
    </submittedName>
</protein>
<feature type="transmembrane region" description="Helical" evidence="9">
    <location>
        <begin position="575"/>
        <end position="597"/>
    </location>
</feature>
<feature type="transmembrane region" description="Helical" evidence="9">
    <location>
        <begin position="360"/>
        <end position="381"/>
    </location>
</feature>
<keyword evidence="13" id="KW-1185">Reference proteome</keyword>
<keyword evidence="7 9" id="KW-0472">Membrane</keyword>
<feature type="region of interest" description="Disordered" evidence="8">
    <location>
        <begin position="13"/>
        <end position="59"/>
    </location>
</feature>
<gene>
    <name evidence="11" type="ordered locus">Cd36_83940</name>
    <name evidence="12" type="ORF">CD36_83940</name>
</gene>
<feature type="domain" description="Amino acid permease/ SLC12A" evidence="10">
    <location>
        <begin position="133"/>
        <end position="593"/>
    </location>
</feature>
<evidence type="ECO:0000256" key="9">
    <source>
        <dbReference type="SAM" id="Phobius"/>
    </source>
</evidence>
<dbReference type="PANTHER" id="PTHR43341:SF1">
    <property type="entry name" value="GENERAL AMINO-ACID PERMEASE GAP1"/>
    <property type="match status" value="1"/>
</dbReference>
<evidence type="ECO:0000256" key="2">
    <source>
        <dbReference type="ARBA" id="ARBA00006983"/>
    </source>
</evidence>
<name>B9WDZ7_CANDC</name>
<dbReference type="GO" id="GO:0015171">
    <property type="term" value="F:amino acid transmembrane transporter activity"/>
    <property type="evidence" value="ECO:0007669"/>
    <property type="project" value="UniProtKB-ARBA"/>
</dbReference>
<dbReference type="Proteomes" id="UP000002605">
    <property type="component" value="Chromosome 3"/>
</dbReference>
<feature type="compositionally biased region" description="Low complexity" evidence="8">
    <location>
        <begin position="38"/>
        <end position="59"/>
    </location>
</feature>
<keyword evidence="4 9" id="KW-0812">Transmembrane</keyword>
<evidence type="ECO:0000313" key="12">
    <source>
        <dbReference type="EMBL" id="CAX42907.1"/>
    </source>
</evidence>
<evidence type="ECO:0000256" key="7">
    <source>
        <dbReference type="ARBA" id="ARBA00023136"/>
    </source>
</evidence>
<dbReference type="InterPro" id="IPR004840">
    <property type="entry name" value="Amino_acid_permease_CS"/>
</dbReference>
<evidence type="ECO:0000313" key="11">
    <source>
        <dbReference type="CGD" id="CAL0000166099"/>
    </source>
</evidence>
<dbReference type="KEGG" id="cdu:CD36_83940"/>
<feature type="transmembrane region" description="Helical" evidence="9">
    <location>
        <begin position="531"/>
        <end position="555"/>
    </location>
</feature>
<proteinExistence type="inferred from homology"/>
<dbReference type="PANTHER" id="PTHR43341">
    <property type="entry name" value="AMINO ACID PERMEASE"/>
    <property type="match status" value="1"/>
</dbReference>
<dbReference type="GO" id="GO:0016020">
    <property type="term" value="C:membrane"/>
    <property type="evidence" value="ECO:0007669"/>
    <property type="project" value="UniProtKB-SubCell"/>
</dbReference>
<sequence>MSNFEKIQSLQMISTDNANPGRRPTLSSTISSFDADRSSYNSATSTSSTESTSSSPYPRSYHPRDLLNNFINSFKEFDYSTLPPVYNNITDQESQLQLNPANPNFDYSRFTQLERDALITASSPLSKRLKTRHLTWISLGASIGSGLLISSGSSLAHAGPLGLLIVWIFVGSVIFATMSSLAELATAFPVSGSFTTYVTLFVDKSISFAIAWNYALQWLVTFPLQLVAASLAIEYWTIKIHPAIFVTIFYVCIVFINLFGVYGYAEIEMVVSIIKVIAVIGFNILAIIIVTGGVPGQPYIGAKNWQEPQGGLFNTIEPFKQMCYIVSNVAFAYGGVELFGLAAVETASPKKSINQARKQIFYRLMVFYILSIVMIGFAVSYKTPELQDSGAFGTDINASPFVIAIKQAKIKALPSIMNGAVILTVLSVGNASVYASTRVLCAIGALQQGPKFLSFIDRSGRPLGCLIVQFAFGLLAYLICIPGKNVPAQIFDWLLSLSGLSALFTYISINVCQLRFNCTLKHRARIPKDELLYVSPLWCSWYGIFAIIAILALQFWAALFPPGAGKADVESFFKIYLGGPILFLCWLGHKLYSYWYLNVPFIKFWLTVDEIDIDTGRRQIDLETVKQEIAEEKIVMDSKPWWYRLYKTFC</sequence>
<dbReference type="GeneID" id="8047313"/>
<comment type="similarity">
    <text evidence="2">Belongs to the amino acid-polyamine-organocation (APC) superfamily. YAT (TC 2.A.3.10) family.</text>
</comment>
<dbReference type="OrthoDB" id="5982228at2759"/>
<evidence type="ECO:0000256" key="8">
    <source>
        <dbReference type="SAM" id="MobiDB-lite"/>
    </source>
</evidence>
<dbReference type="HOGENOM" id="CLU_007946_12_0_1"/>
<dbReference type="Pfam" id="PF00324">
    <property type="entry name" value="AA_permease"/>
    <property type="match status" value="1"/>
</dbReference>
<feature type="transmembrane region" description="Helical" evidence="9">
    <location>
        <begin position="243"/>
        <end position="265"/>
    </location>
</feature>
<comment type="subcellular location">
    <subcellularLocation>
        <location evidence="1">Membrane</location>
        <topology evidence="1">Multi-pass membrane protein</topology>
    </subcellularLocation>
</comment>
<dbReference type="InterPro" id="IPR050524">
    <property type="entry name" value="APC_YAT"/>
</dbReference>
<evidence type="ECO:0000256" key="3">
    <source>
        <dbReference type="ARBA" id="ARBA00022448"/>
    </source>
</evidence>
<feature type="transmembrane region" description="Helical" evidence="9">
    <location>
        <begin position="161"/>
        <end position="182"/>
    </location>
</feature>
<accession>B9WDZ7</accession>
<keyword evidence="6 9" id="KW-1133">Transmembrane helix</keyword>
<dbReference type="eggNOG" id="KOG1286">
    <property type="taxonomic scope" value="Eukaryota"/>
</dbReference>